<sequence length="140" mass="15740">MCMCVRGWRGVVVAVEPMWSCRNILPNHLQCGRMPVAQQVAASTLYTVHIKAMAYKLSFRCVSPHSITASVTLLRTPLVASVVPCSPAARELHSHTYYLFVLWLPLPVTTNETTSTRRSEPRKKATNYPPQPPQNHPKRC</sequence>
<gene>
    <name evidence="2" type="ORF">TVY486_0803570</name>
</gene>
<feature type="compositionally biased region" description="Pro residues" evidence="1">
    <location>
        <begin position="129"/>
        <end position="140"/>
    </location>
</feature>
<reference evidence="2" key="1">
    <citation type="journal article" date="2012" name="Proc. Natl. Acad. Sci. U.S.A.">
        <title>Antigenic diversity is generated by distinct evolutionary mechanisms in African trypanosome species.</title>
        <authorList>
            <person name="Jackson A.P."/>
            <person name="Berry A."/>
            <person name="Aslett M."/>
            <person name="Allison H.C."/>
            <person name="Burton P."/>
            <person name="Vavrova-Anderson J."/>
            <person name="Brown R."/>
            <person name="Browne H."/>
            <person name="Corton N."/>
            <person name="Hauser H."/>
            <person name="Gamble J."/>
            <person name="Gilderthorp R."/>
            <person name="Marcello L."/>
            <person name="McQuillan J."/>
            <person name="Otto T.D."/>
            <person name="Quail M.A."/>
            <person name="Sanders M.J."/>
            <person name="van Tonder A."/>
            <person name="Ginger M.L."/>
            <person name="Field M.C."/>
            <person name="Barry J.D."/>
            <person name="Hertz-Fowler C."/>
            <person name="Berriman M."/>
        </authorList>
    </citation>
    <scope>NUCLEOTIDE SEQUENCE</scope>
    <source>
        <strain evidence="2">Y486</strain>
    </source>
</reference>
<evidence type="ECO:0000313" key="2">
    <source>
        <dbReference type="EMBL" id="CCC49749.1"/>
    </source>
</evidence>
<name>G0U0Z4_TRYVY</name>
<accession>G0U0Z4</accession>
<protein>
    <submittedName>
        <fullName evidence="2">Uncharacterized protein</fullName>
    </submittedName>
</protein>
<organism evidence="2">
    <name type="scientific">Trypanosoma vivax (strain Y486)</name>
    <dbReference type="NCBI Taxonomy" id="1055687"/>
    <lineage>
        <taxon>Eukaryota</taxon>
        <taxon>Discoba</taxon>
        <taxon>Euglenozoa</taxon>
        <taxon>Kinetoplastea</taxon>
        <taxon>Metakinetoplastina</taxon>
        <taxon>Trypanosomatida</taxon>
        <taxon>Trypanosomatidae</taxon>
        <taxon>Trypanosoma</taxon>
        <taxon>Duttonella</taxon>
    </lineage>
</organism>
<feature type="region of interest" description="Disordered" evidence="1">
    <location>
        <begin position="112"/>
        <end position="140"/>
    </location>
</feature>
<evidence type="ECO:0000256" key="1">
    <source>
        <dbReference type="SAM" id="MobiDB-lite"/>
    </source>
</evidence>
<proteinExistence type="predicted"/>
<dbReference type="EMBL" id="HE573024">
    <property type="protein sequence ID" value="CCC49749.1"/>
    <property type="molecule type" value="Genomic_DNA"/>
</dbReference>
<dbReference type="AlphaFoldDB" id="G0U0Z4"/>